<keyword evidence="5 6" id="KW-0472">Membrane</keyword>
<accession>A0A2A4Z0B1</accession>
<evidence type="ECO:0000256" key="5">
    <source>
        <dbReference type="ARBA" id="ARBA00023136"/>
    </source>
</evidence>
<feature type="transmembrane region" description="Helical" evidence="6">
    <location>
        <begin position="42"/>
        <end position="61"/>
    </location>
</feature>
<sequence length="328" mass="35519">MILKSLPKKQIRVFLVLTLITIILASAPWWVSRADIRLLGEFYSFLALAVLWNLLAGYTGLISVGQQAFVGVGGYAMFIVTAKLGISPFLSVPISMLAAALIAGVFAPLLFRLNGAHFAIGTWVAAETISLCFFMVPELGGGAGMSLPTDVVKSIASSRAMREMTIYWLMLGLGLGTIFAVYALLLSKTGLALMALRDNEIAAASLGINIWKTKFVMYIAVAAATGAIGAVIFFQKLRISPESAFSLNDWTIIIIFIVVIGGIGKLEGAIVGTIVFFILRETLADYGVVYLIVLGVFAIIIMMFSRKGIWGMFEEKFKRSLLPVTREP</sequence>
<evidence type="ECO:0000256" key="1">
    <source>
        <dbReference type="ARBA" id="ARBA00004651"/>
    </source>
</evidence>
<dbReference type="InterPro" id="IPR001851">
    <property type="entry name" value="ABC_transp_permease"/>
</dbReference>
<feature type="transmembrane region" description="Helical" evidence="6">
    <location>
        <begin position="92"/>
        <end position="111"/>
    </location>
</feature>
<comment type="caution">
    <text evidence="7">The sequence shown here is derived from an EMBL/GenBank/DDBJ whole genome shotgun (WGS) entry which is preliminary data.</text>
</comment>
<dbReference type="Pfam" id="PF02653">
    <property type="entry name" value="BPD_transp_2"/>
    <property type="match status" value="1"/>
</dbReference>
<dbReference type="AlphaFoldDB" id="A0A2A4Z0B1"/>
<reference evidence="7" key="2">
    <citation type="journal article" date="2018" name="ISME J.">
        <title>A dynamic microbial community with high functional redundancy inhabits the cold, oxic subseafloor aquifer.</title>
        <authorList>
            <person name="Tully B.J."/>
            <person name="Wheat C.G."/>
            <person name="Glazer B.T."/>
            <person name="Huber J.A."/>
        </authorList>
    </citation>
    <scope>NUCLEOTIDE SEQUENCE</scope>
    <source>
        <strain evidence="7">NORP83</strain>
    </source>
</reference>
<feature type="transmembrane region" description="Helical" evidence="6">
    <location>
        <begin position="166"/>
        <end position="187"/>
    </location>
</feature>
<proteinExistence type="predicted"/>
<feature type="transmembrane region" description="Helical" evidence="6">
    <location>
        <begin position="286"/>
        <end position="304"/>
    </location>
</feature>
<evidence type="ECO:0000256" key="6">
    <source>
        <dbReference type="SAM" id="Phobius"/>
    </source>
</evidence>
<reference key="1">
    <citation type="submission" date="2017-08" db="EMBL/GenBank/DDBJ databases">
        <title>A dynamic microbial community with high functional redundancy inhabits the cold, oxic subseafloor aquifer.</title>
        <authorList>
            <person name="Tully B.J."/>
            <person name="Wheat C.G."/>
            <person name="Glazer B.T."/>
            <person name="Huber J.A."/>
        </authorList>
    </citation>
    <scope>NUCLEOTIDE SEQUENCE [LARGE SCALE GENOMIC DNA]</scope>
</reference>
<keyword evidence="4 6" id="KW-1133">Transmembrane helix</keyword>
<keyword evidence="2" id="KW-1003">Cell membrane</keyword>
<dbReference type="InterPro" id="IPR043428">
    <property type="entry name" value="LivM-like"/>
</dbReference>
<gene>
    <name evidence="7" type="ORF">COB13_09695</name>
</gene>
<protein>
    <submittedName>
        <fullName evidence="7">Branched-chain amino acid ABC transporter permease</fullName>
    </submittedName>
</protein>
<organism evidence="7">
    <name type="scientific">OCS116 cluster bacterium</name>
    <dbReference type="NCBI Taxonomy" id="2030921"/>
    <lineage>
        <taxon>Bacteria</taxon>
        <taxon>Pseudomonadati</taxon>
        <taxon>Pseudomonadota</taxon>
        <taxon>Alphaproteobacteria</taxon>
        <taxon>OCS116 cluster</taxon>
    </lineage>
</organism>
<dbReference type="GO" id="GO:0005886">
    <property type="term" value="C:plasma membrane"/>
    <property type="evidence" value="ECO:0007669"/>
    <property type="project" value="UniProtKB-SubCell"/>
</dbReference>
<feature type="transmembrane region" description="Helical" evidence="6">
    <location>
        <begin position="254"/>
        <end position="279"/>
    </location>
</feature>
<evidence type="ECO:0000256" key="2">
    <source>
        <dbReference type="ARBA" id="ARBA00022475"/>
    </source>
</evidence>
<dbReference type="PANTHER" id="PTHR30482:SF17">
    <property type="entry name" value="ABC TRANSPORTER ATP-BINDING PROTEIN"/>
    <property type="match status" value="1"/>
</dbReference>
<dbReference type="PANTHER" id="PTHR30482">
    <property type="entry name" value="HIGH-AFFINITY BRANCHED-CHAIN AMINO ACID TRANSPORT SYSTEM PERMEASE"/>
    <property type="match status" value="1"/>
</dbReference>
<evidence type="ECO:0000256" key="3">
    <source>
        <dbReference type="ARBA" id="ARBA00022692"/>
    </source>
</evidence>
<feature type="transmembrane region" description="Helical" evidence="6">
    <location>
        <begin position="12"/>
        <end position="30"/>
    </location>
</feature>
<keyword evidence="3 6" id="KW-0812">Transmembrane</keyword>
<name>A0A2A4Z0B1_9PROT</name>
<dbReference type="CDD" id="cd06581">
    <property type="entry name" value="TM_PBP1_LivM_like"/>
    <property type="match status" value="1"/>
</dbReference>
<comment type="subcellular location">
    <subcellularLocation>
        <location evidence="1">Cell membrane</location>
        <topology evidence="1">Multi-pass membrane protein</topology>
    </subcellularLocation>
</comment>
<evidence type="ECO:0000313" key="7">
    <source>
        <dbReference type="EMBL" id="PCJ00569.1"/>
    </source>
</evidence>
<feature type="transmembrane region" description="Helical" evidence="6">
    <location>
        <begin position="118"/>
        <end position="136"/>
    </location>
</feature>
<evidence type="ECO:0000256" key="4">
    <source>
        <dbReference type="ARBA" id="ARBA00022989"/>
    </source>
</evidence>
<feature type="transmembrane region" description="Helical" evidence="6">
    <location>
        <begin position="215"/>
        <end position="234"/>
    </location>
</feature>
<feature type="transmembrane region" description="Helical" evidence="6">
    <location>
        <begin position="68"/>
        <end position="86"/>
    </location>
</feature>
<dbReference type="EMBL" id="NVUS01000011">
    <property type="protein sequence ID" value="PCJ00569.1"/>
    <property type="molecule type" value="Genomic_DNA"/>
</dbReference>
<dbReference type="GO" id="GO:0015658">
    <property type="term" value="F:branched-chain amino acid transmembrane transporter activity"/>
    <property type="evidence" value="ECO:0007669"/>
    <property type="project" value="InterPro"/>
</dbReference>